<dbReference type="HOGENOM" id="CLU_2773915_0_0_9"/>
<dbReference type="KEGG" id="ssp:SSP2126"/>
<evidence type="ECO:0000313" key="2">
    <source>
        <dbReference type="Proteomes" id="UP000006371"/>
    </source>
</evidence>
<reference evidence="1 2" key="1">
    <citation type="journal article" date="2005" name="Proc. Natl. Acad. Sci. U.S.A.">
        <title>Whole genome sequence of Staphylococcus saprophyticus reveals the pathogenesis of uncomplicated urinary tract infection.</title>
        <authorList>
            <person name="Kuroda M."/>
            <person name="Yamashita A."/>
            <person name="Hirakawa H."/>
            <person name="Kumano M."/>
            <person name="Morikawa K."/>
            <person name="Higashide M."/>
            <person name="Maruyama A."/>
            <person name="Inose Y."/>
            <person name="Matoba K."/>
            <person name="Toh H."/>
            <person name="Kuhara S."/>
            <person name="Hattori M."/>
            <person name="Ohta T."/>
        </authorList>
    </citation>
    <scope>NUCLEOTIDE SEQUENCE [LARGE SCALE GENOMIC DNA]</scope>
    <source>
        <strain evidence="2">ATCC 15305 / DSM 20229 / NCIMB 8711 / NCTC 7292 / S-41</strain>
    </source>
</reference>
<protein>
    <submittedName>
        <fullName evidence="1">Uncharacterized protein</fullName>
    </submittedName>
</protein>
<dbReference type="AlphaFoldDB" id="Q49VD9"/>
<sequence>MSLPSLYIFSHIFSISDVHVLSIHFNHKKNSQILLSVNQRNKQRHAHHINKCAFVECSVFGRTFNHYLI</sequence>
<name>Q49VD9_STAS1</name>
<gene>
    <name evidence="1" type="ordered locus">SSP2126</name>
</gene>
<proteinExistence type="predicted"/>
<keyword evidence="2" id="KW-1185">Reference proteome</keyword>
<dbReference type="EMBL" id="AP008934">
    <property type="protein sequence ID" value="BAE19271.1"/>
    <property type="molecule type" value="Genomic_DNA"/>
</dbReference>
<accession>Q49VD9</accession>
<evidence type="ECO:0000313" key="1">
    <source>
        <dbReference type="EMBL" id="BAE19271.1"/>
    </source>
</evidence>
<dbReference type="Proteomes" id="UP000006371">
    <property type="component" value="Chromosome"/>
</dbReference>
<organism evidence="1 2">
    <name type="scientific">Staphylococcus saprophyticus subsp. saprophyticus (strain ATCC 15305 / DSM 20229 / NCIMB 8711 / NCTC 7292 / S-41)</name>
    <dbReference type="NCBI Taxonomy" id="342451"/>
    <lineage>
        <taxon>Bacteria</taxon>
        <taxon>Bacillati</taxon>
        <taxon>Bacillota</taxon>
        <taxon>Bacilli</taxon>
        <taxon>Bacillales</taxon>
        <taxon>Staphylococcaceae</taxon>
        <taxon>Staphylococcus</taxon>
    </lineage>
</organism>